<dbReference type="EMBL" id="JYDJ01000334">
    <property type="protein sequence ID" value="KRX36962.1"/>
    <property type="molecule type" value="Genomic_DNA"/>
</dbReference>
<reference evidence="2 3" key="1">
    <citation type="submission" date="2015-01" db="EMBL/GenBank/DDBJ databases">
        <title>Evolution of Trichinella species and genotypes.</title>
        <authorList>
            <person name="Korhonen P.K."/>
            <person name="Edoardo P."/>
            <person name="Giuseppe L.R."/>
            <person name="Gasser R.B."/>
        </authorList>
    </citation>
    <scope>NUCLEOTIDE SEQUENCE [LARGE SCALE GENOMIC DNA]</scope>
    <source>
        <strain evidence="2">ISS417</strain>
    </source>
</reference>
<keyword evidence="3" id="KW-1185">Reference proteome</keyword>
<dbReference type="Proteomes" id="UP000055048">
    <property type="component" value="Unassembled WGS sequence"/>
</dbReference>
<evidence type="ECO:0000256" key="1">
    <source>
        <dbReference type="SAM" id="MobiDB-lite"/>
    </source>
</evidence>
<sequence length="105" mass="11202">MSGEKAEVGHNRRLRLSSTPFPLQTPNVSQAGSFVTPTGLLSQSLLGDDGRRVPPRGHILRLASAGSVALFPSSSFHGKILAFTRQIKNTVVDTVNSIPLPENPT</sequence>
<feature type="region of interest" description="Disordered" evidence="1">
    <location>
        <begin position="1"/>
        <end position="34"/>
    </location>
</feature>
<accession>A0A0V0TD43</accession>
<comment type="caution">
    <text evidence="2">The sequence shown here is derived from an EMBL/GenBank/DDBJ whole genome shotgun (WGS) entry which is preliminary data.</text>
</comment>
<name>A0A0V0TD43_9BILA</name>
<dbReference type="AlphaFoldDB" id="A0A0V0TD43"/>
<evidence type="ECO:0000313" key="3">
    <source>
        <dbReference type="Proteomes" id="UP000055048"/>
    </source>
</evidence>
<proteinExistence type="predicted"/>
<feature type="compositionally biased region" description="Basic and acidic residues" evidence="1">
    <location>
        <begin position="1"/>
        <end position="10"/>
    </location>
</feature>
<organism evidence="2 3">
    <name type="scientific">Trichinella murrelli</name>
    <dbReference type="NCBI Taxonomy" id="144512"/>
    <lineage>
        <taxon>Eukaryota</taxon>
        <taxon>Metazoa</taxon>
        <taxon>Ecdysozoa</taxon>
        <taxon>Nematoda</taxon>
        <taxon>Enoplea</taxon>
        <taxon>Dorylaimia</taxon>
        <taxon>Trichinellida</taxon>
        <taxon>Trichinellidae</taxon>
        <taxon>Trichinella</taxon>
    </lineage>
</organism>
<evidence type="ECO:0000313" key="2">
    <source>
        <dbReference type="EMBL" id="KRX36962.1"/>
    </source>
</evidence>
<gene>
    <name evidence="2" type="ORF">T05_7890</name>
</gene>
<protein>
    <submittedName>
        <fullName evidence="2">Uncharacterized protein</fullName>
    </submittedName>
</protein>
<feature type="compositionally biased region" description="Polar residues" evidence="1">
    <location>
        <begin position="16"/>
        <end position="34"/>
    </location>
</feature>